<dbReference type="InterPro" id="IPR050416">
    <property type="entry name" value="FAD-linked_Oxidoreductase"/>
</dbReference>
<dbReference type="SUPFAM" id="SSF56176">
    <property type="entry name" value="FAD-binding/transporter-associated domain-like"/>
    <property type="match status" value="1"/>
</dbReference>
<organism evidence="6 7">
    <name type="scientific">Aspergillus terreus</name>
    <dbReference type="NCBI Taxonomy" id="33178"/>
    <lineage>
        <taxon>Eukaryota</taxon>
        <taxon>Fungi</taxon>
        <taxon>Dikarya</taxon>
        <taxon>Ascomycota</taxon>
        <taxon>Pezizomycotina</taxon>
        <taxon>Eurotiomycetes</taxon>
        <taxon>Eurotiomycetidae</taxon>
        <taxon>Eurotiales</taxon>
        <taxon>Aspergillaceae</taxon>
        <taxon>Aspergillus</taxon>
        <taxon>Aspergillus subgen. Circumdati</taxon>
    </lineage>
</organism>
<keyword evidence="3" id="KW-0285">Flavoprotein</keyword>
<evidence type="ECO:0000256" key="2">
    <source>
        <dbReference type="ARBA" id="ARBA00005466"/>
    </source>
</evidence>
<dbReference type="AlphaFoldDB" id="A0A5M3ZGJ6"/>
<comment type="cofactor">
    <cofactor evidence="1">
        <name>FAD</name>
        <dbReference type="ChEBI" id="CHEBI:57692"/>
    </cofactor>
</comment>
<dbReference type="PROSITE" id="PS51387">
    <property type="entry name" value="FAD_PCMH"/>
    <property type="match status" value="1"/>
</dbReference>
<dbReference type="VEuPathDB" id="FungiDB:ATEG_09803"/>
<sequence>MPFLSYRHALQLKEQLEGTAAEVVTSESEDYAKSIQRWSDTCEKEAGAIVRVTSTSEVSIVVEFAQKHHVKYVVEAGGHSTTGASASHGGIVISMTTMRKVMTDTASRTVCVQGGAIWKDVNRSTMPHGLAVVGATADQTGVAASTLGGGYGWLSGLYGLIMDSLLSVKMVLADGSVVEASDESHPDLFWAIRGAGLAFGVVTELVFRAHPIPPRLFGGAIYFTRDKLPQIIHFANQFHERQDPKSGLFFGFRAHPLVRGTAIVVLLFYHGTQSEGESFFRDLLTINAAEEGTGPISYAELHTLANIEPIPEGRKTIDGTTVTFPLAMEKYLAVYDKLEHISRSYPEIRESTLVFEMIPYGKVKEIPLDATACASRGPYYTVGLLFCWRNPDLDRKIVALKRDVLDILRREIPEEEDHAEIYPNLAGHEFRASQLFRGNLDRLRELKKKYDPENVFRHWHNLLN</sequence>
<dbReference type="InterPro" id="IPR006094">
    <property type="entry name" value="Oxid_FAD_bind_N"/>
</dbReference>
<evidence type="ECO:0000313" key="6">
    <source>
        <dbReference type="EMBL" id="GFF20976.1"/>
    </source>
</evidence>
<evidence type="ECO:0000313" key="7">
    <source>
        <dbReference type="Proteomes" id="UP000452235"/>
    </source>
</evidence>
<dbReference type="InterPro" id="IPR016169">
    <property type="entry name" value="FAD-bd_PCMH_sub2"/>
</dbReference>
<dbReference type="Gene3D" id="3.40.462.20">
    <property type="match status" value="1"/>
</dbReference>
<dbReference type="InterPro" id="IPR036318">
    <property type="entry name" value="FAD-bd_PCMH-like_sf"/>
</dbReference>
<keyword evidence="7" id="KW-1185">Reference proteome</keyword>
<dbReference type="Gene3D" id="3.30.465.10">
    <property type="match status" value="1"/>
</dbReference>
<comment type="similarity">
    <text evidence="2">Belongs to the oxygen-dependent FAD-linked oxidoreductase family.</text>
</comment>
<dbReference type="GO" id="GO:0016491">
    <property type="term" value="F:oxidoreductase activity"/>
    <property type="evidence" value="ECO:0007669"/>
    <property type="project" value="UniProtKB-KW"/>
</dbReference>
<gene>
    <name evidence="6" type="ORF">ATEIFO6365_0013031000</name>
</gene>
<dbReference type="InterPro" id="IPR016166">
    <property type="entry name" value="FAD-bd_PCMH"/>
</dbReference>
<comment type="caution">
    <text evidence="6">The sequence shown here is derived from an EMBL/GenBank/DDBJ whole genome shotgun (WGS) entry which is preliminary data.</text>
</comment>
<dbReference type="GO" id="GO:0071949">
    <property type="term" value="F:FAD binding"/>
    <property type="evidence" value="ECO:0007669"/>
    <property type="project" value="InterPro"/>
</dbReference>
<dbReference type="Proteomes" id="UP000452235">
    <property type="component" value="Unassembled WGS sequence"/>
</dbReference>
<dbReference type="OrthoDB" id="415825at2759"/>
<dbReference type="PANTHER" id="PTHR42973:SF39">
    <property type="entry name" value="FAD-BINDING PCMH-TYPE DOMAIN-CONTAINING PROTEIN"/>
    <property type="match status" value="1"/>
</dbReference>
<dbReference type="Pfam" id="PF01565">
    <property type="entry name" value="FAD_binding_4"/>
    <property type="match status" value="1"/>
</dbReference>
<name>A0A5M3ZGJ6_ASPTE</name>
<keyword evidence="5" id="KW-0560">Oxidoreductase</keyword>
<reference evidence="6 7" key="1">
    <citation type="submission" date="2020-01" db="EMBL/GenBank/DDBJ databases">
        <title>Aspergillus terreus IFO 6365 whole genome shotgun sequence.</title>
        <authorList>
            <person name="Kanamasa S."/>
            <person name="Takahashi H."/>
        </authorList>
    </citation>
    <scope>NUCLEOTIDE SEQUENCE [LARGE SCALE GENOMIC DNA]</scope>
    <source>
        <strain evidence="6 7">IFO 6365</strain>
    </source>
</reference>
<evidence type="ECO:0000256" key="3">
    <source>
        <dbReference type="ARBA" id="ARBA00022630"/>
    </source>
</evidence>
<dbReference type="InterPro" id="IPR012951">
    <property type="entry name" value="BBE"/>
</dbReference>
<protein>
    <submittedName>
        <fullName evidence="6">FAD binding oxidoreductase</fullName>
    </submittedName>
</protein>
<evidence type="ECO:0000256" key="4">
    <source>
        <dbReference type="ARBA" id="ARBA00022827"/>
    </source>
</evidence>
<dbReference type="Pfam" id="PF08031">
    <property type="entry name" value="BBE"/>
    <property type="match status" value="1"/>
</dbReference>
<keyword evidence="4" id="KW-0274">FAD</keyword>
<accession>A0A5M3ZGJ6</accession>
<evidence type="ECO:0000256" key="5">
    <source>
        <dbReference type="ARBA" id="ARBA00023002"/>
    </source>
</evidence>
<dbReference type="EMBL" id="BLJY01000013">
    <property type="protein sequence ID" value="GFF20976.1"/>
    <property type="molecule type" value="Genomic_DNA"/>
</dbReference>
<dbReference type="InterPro" id="IPR016167">
    <property type="entry name" value="FAD-bd_PCMH_sub1"/>
</dbReference>
<evidence type="ECO:0000256" key="1">
    <source>
        <dbReference type="ARBA" id="ARBA00001974"/>
    </source>
</evidence>
<proteinExistence type="inferred from homology"/>
<dbReference type="Gene3D" id="3.30.43.10">
    <property type="entry name" value="Uridine Diphospho-n-acetylenolpyruvylglucosamine Reductase, domain 2"/>
    <property type="match status" value="1"/>
</dbReference>
<dbReference type="PANTHER" id="PTHR42973">
    <property type="entry name" value="BINDING OXIDOREDUCTASE, PUTATIVE (AFU_ORTHOLOGUE AFUA_1G17690)-RELATED"/>
    <property type="match status" value="1"/>
</dbReference>